<evidence type="ECO:0000256" key="1">
    <source>
        <dbReference type="SAM" id="Phobius"/>
    </source>
</evidence>
<keyword evidence="1" id="KW-1133">Transmembrane helix</keyword>
<feature type="transmembrane region" description="Helical" evidence="1">
    <location>
        <begin position="54"/>
        <end position="75"/>
    </location>
</feature>
<evidence type="ECO:0000313" key="4">
    <source>
        <dbReference type="Proteomes" id="UP000799302"/>
    </source>
</evidence>
<keyword evidence="4" id="KW-1185">Reference proteome</keyword>
<dbReference type="Proteomes" id="UP000799302">
    <property type="component" value="Unassembled WGS sequence"/>
</dbReference>
<gene>
    <name evidence="3" type="ORF">BT63DRAFT_376859</name>
</gene>
<sequence>MSFFSKLPAAENIHFDIDQYLNDFIPPSPLPLLPPTISRFFGHRKSPKADVGNILVSFWVLIGTFCGLLCISAVFKYDPWIQEHHPPILIASFGAAAVLEYNSIASPLAQPRNAILGHSLSAIIGVAIAKAFQSYGNSSQSLEWIVAPFACAVASTVMTMTNTIHPPGGATAILAVADPTIIALGWIFVPLVLLSCIMMIAVAIILNNIQRRYPLWWWTPHETGRAWKSWVSNGRNKAPDVEKYLAHSRSLAGSEAGLEILAQTTLEEAIVVSVDGVLNIPHSMELEDQERALLEKLVCRLQSLRHPRQNSDSTADKSWATPP</sequence>
<dbReference type="PANTHER" id="PTHR33741:SF5">
    <property type="entry name" value="TRANSMEMBRANE PROTEIN DDB_G0269096-RELATED"/>
    <property type="match status" value="1"/>
</dbReference>
<feature type="transmembrane region" description="Helical" evidence="1">
    <location>
        <begin position="144"/>
        <end position="161"/>
    </location>
</feature>
<dbReference type="InterPro" id="IPR007065">
    <property type="entry name" value="HPP"/>
</dbReference>
<protein>
    <submittedName>
        <fullName evidence="3">HPP-domain-containing protein</fullName>
    </submittedName>
</protein>
<organism evidence="3 4">
    <name type="scientific">Microthyrium microscopicum</name>
    <dbReference type="NCBI Taxonomy" id="703497"/>
    <lineage>
        <taxon>Eukaryota</taxon>
        <taxon>Fungi</taxon>
        <taxon>Dikarya</taxon>
        <taxon>Ascomycota</taxon>
        <taxon>Pezizomycotina</taxon>
        <taxon>Dothideomycetes</taxon>
        <taxon>Dothideomycetes incertae sedis</taxon>
        <taxon>Microthyriales</taxon>
        <taxon>Microthyriaceae</taxon>
        <taxon>Microthyrium</taxon>
    </lineage>
</organism>
<dbReference type="PANTHER" id="PTHR33741">
    <property type="entry name" value="TRANSMEMBRANE PROTEIN DDB_G0269096-RELATED"/>
    <property type="match status" value="1"/>
</dbReference>
<reference evidence="3" key="1">
    <citation type="journal article" date="2020" name="Stud. Mycol.">
        <title>101 Dothideomycetes genomes: a test case for predicting lifestyles and emergence of pathogens.</title>
        <authorList>
            <person name="Haridas S."/>
            <person name="Albert R."/>
            <person name="Binder M."/>
            <person name="Bloem J."/>
            <person name="Labutti K."/>
            <person name="Salamov A."/>
            <person name="Andreopoulos B."/>
            <person name="Baker S."/>
            <person name="Barry K."/>
            <person name="Bills G."/>
            <person name="Bluhm B."/>
            <person name="Cannon C."/>
            <person name="Castanera R."/>
            <person name="Culley D."/>
            <person name="Daum C."/>
            <person name="Ezra D."/>
            <person name="Gonzalez J."/>
            <person name="Henrissat B."/>
            <person name="Kuo A."/>
            <person name="Liang C."/>
            <person name="Lipzen A."/>
            <person name="Lutzoni F."/>
            <person name="Magnuson J."/>
            <person name="Mondo S."/>
            <person name="Nolan M."/>
            <person name="Ohm R."/>
            <person name="Pangilinan J."/>
            <person name="Park H.-J."/>
            <person name="Ramirez L."/>
            <person name="Alfaro M."/>
            <person name="Sun H."/>
            <person name="Tritt A."/>
            <person name="Yoshinaga Y."/>
            <person name="Zwiers L.-H."/>
            <person name="Turgeon B."/>
            <person name="Goodwin S."/>
            <person name="Spatafora J."/>
            <person name="Crous P."/>
            <person name="Grigoriev I."/>
        </authorList>
    </citation>
    <scope>NUCLEOTIDE SEQUENCE</scope>
    <source>
        <strain evidence="3">CBS 115976</strain>
    </source>
</reference>
<keyword evidence="1" id="KW-0472">Membrane</keyword>
<dbReference type="InterPro" id="IPR058581">
    <property type="entry name" value="TM_HPP"/>
</dbReference>
<keyword evidence="1" id="KW-0812">Transmembrane</keyword>
<evidence type="ECO:0000313" key="3">
    <source>
        <dbReference type="EMBL" id="KAF2666264.1"/>
    </source>
</evidence>
<accession>A0A6A6U5P9</accession>
<dbReference type="OrthoDB" id="2016548at2759"/>
<dbReference type="AlphaFoldDB" id="A0A6A6U5P9"/>
<evidence type="ECO:0000259" key="2">
    <source>
        <dbReference type="Pfam" id="PF04982"/>
    </source>
</evidence>
<feature type="domain" description="HPP transmembrane region" evidence="2">
    <location>
        <begin position="53"/>
        <end position="214"/>
    </location>
</feature>
<feature type="transmembrane region" description="Helical" evidence="1">
    <location>
        <begin position="181"/>
        <end position="206"/>
    </location>
</feature>
<dbReference type="Pfam" id="PF04982">
    <property type="entry name" value="TM_HPP"/>
    <property type="match status" value="1"/>
</dbReference>
<proteinExistence type="predicted"/>
<name>A0A6A6U5P9_9PEZI</name>
<dbReference type="EMBL" id="MU004239">
    <property type="protein sequence ID" value="KAF2666264.1"/>
    <property type="molecule type" value="Genomic_DNA"/>
</dbReference>